<dbReference type="PANTHER" id="PTHR33908:SF11">
    <property type="entry name" value="MEMBRANE PROTEIN"/>
    <property type="match status" value="1"/>
</dbReference>
<evidence type="ECO:0000256" key="6">
    <source>
        <dbReference type="ARBA" id="ARBA00022989"/>
    </source>
</evidence>
<feature type="transmembrane region" description="Helical" evidence="9">
    <location>
        <begin position="117"/>
        <end position="140"/>
    </location>
</feature>
<feature type="transmembrane region" description="Helical" evidence="9">
    <location>
        <begin position="350"/>
        <end position="367"/>
    </location>
</feature>
<dbReference type="EMBL" id="JXZB01000004">
    <property type="protein sequence ID" value="KIQ62495.1"/>
    <property type="molecule type" value="Genomic_DNA"/>
</dbReference>
<keyword evidence="7 9" id="KW-0472">Membrane</keyword>
<sequence>MSWAVSPHAEEAPQTAAEPGTGSGSSRRARREESDGRRLLGLRLPVWFLLLSLAVQVGFALRLIWTRTAFSDEALYLFAGHDLVANWVHGVQLPSYATYFSGAPQLYPPIGAAADTIGGITAARLLGLACMMGATVLAYLAASRLYGRTAGALAALTFVVLTPTQFLSAFSTYDPMAVLLTALAGYLAIRAEGRWGWLAATGAVVALADGVKYASALWSPVVVALAVLCAMPRLRLGAALLRGVFVTAVAGALLGLGALAGGRQLRSGIESTTLSRHTGQDTVAFIMGESWDWVGPVLLLAVAGLVLLCVRGASWASRGIGAILLLAVVLAPANQARINLTVSLHKHVTFGAWFACLLAGFFLAWLLETGRGRRIWQPLVISAALAGTLAVGVPETDRLYLNGWADATEMVAAIRPHVDEQGLYLAENSPVPRYYLRHETDGTQWVSTWNYSYKDPKDKKNYSGAAAYEKAIAANKFNLVVLDNKTTKDLDAKIIAALQANKNYQQVADLPSNIKGLHYTIWLYKPAAKSG</sequence>
<dbReference type="STRING" id="2064.TR51_26125"/>
<dbReference type="AlphaFoldDB" id="A0A0D0N336"/>
<evidence type="ECO:0000256" key="9">
    <source>
        <dbReference type="SAM" id="Phobius"/>
    </source>
</evidence>
<accession>A0A0D0N336</accession>
<feature type="transmembrane region" description="Helical" evidence="9">
    <location>
        <begin position="152"/>
        <end position="173"/>
    </location>
</feature>
<keyword evidence="2" id="KW-1003">Cell membrane</keyword>
<evidence type="ECO:0000256" key="4">
    <source>
        <dbReference type="ARBA" id="ARBA00022679"/>
    </source>
</evidence>
<dbReference type="PATRIC" id="fig|2064.6.peg.5560"/>
<feature type="transmembrane region" description="Helical" evidence="9">
    <location>
        <begin position="213"/>
        <end position="232"/>
    </location>
</feature>
<dbReference type="GO" id="GO:0005886">
    <property type="term" value="C:plasma membrane"/>
    <property type="evidence" value="ECO:0007669"/>
    <property type="project" value="UniProtKB-SubCell"/>
</dbReference>
<dbReference type="Proteomes" id="UP000032066">
    <property type="component" value="Unassembled WGS sequence"/>
</dbReference>
<protein>
    <submittedName>
        <fullName evidence="10">Uncharacterized protein</fullName>
    </submittedName>
</protein>
<dbReference type="GO" id="GO:0016763">
    <property type="term" value="F:pentosyltransferase activity"/>
    <property type="evidence" value="ECO:0007669"/>
    <property type="project" value="TreeGrafter"/>
</dbReference>
<feature type="transmembrane region" description="Helical" evidence="9">
    <location>
        <begin position="239"/>
        <end position="260"/>
    </location>
</feature>
<keyword evidence="11" id="KW-1185">Reference proteome</keyword>
<feature type="region of interest" description="Disordered" evidence="8">
    <location>
        <begin position="1"/>
        <end position="32"/>
    </location>
</feature>
<evidence type="ECO:0000256" key="3">
    <source>
        <dbReference type="ARBA" id="ARBA00022676"/>
    </source>
</evidence>
<feature type="transmembrane region" description="Helical" evidence="9">
    <location>
        <begin position="293"/>
        <end position="313"/>
    </location>
</feature>
<keyword evidence="6 9" id="KW-1133">Transmembrane helix</keyword>
<keyword evidence="5 9" id="KW-0812">Transmembrane</keyword>
<evidence type="ECO:0000256" key="1">
    <source>
        <dbReference type="ARBA" id="ARBA00004651"/>
    </source>
</evidence>
<evidence type="ECO:0000256" key="8">
    <source>
        <dbReference type="SAM" id="MobiDB-lite"/>
    </source>
</evidence>
<gene>
    <name evidence="10" type="ORF">TR51_26125</name>
</gene>
<evidence type="ECO:0000313" key="10">
    <source>
        <dbReference type="EMBL" id="KIQ62495.1"/>
    </source>
</evidence>
<dbReference type="OrthoDB" id="4909654at2"/>
<proteinExistence type="predicted"/>
<dbReference type="GO" id="GO:0009103">
    <property type="term" value="P:lipopolysaccharide biosynthetic process"/>
    <property type="evidence" value="ECO:0007669"/>
    <property type="project" value="UniProtKB-ARBA"/>
</dbReference>
<keyword evidence="4" id="KW-0808">Transferase</keyword>
<evidence type="ECO:0000313" key="11">
    <source>
        <dbReference type="Proteomes" id="UP000032066"/>
    </source>
</evidence>
<dbReference type="RefSeq" id="WP_043914523.1">
    <property type="nucleotide sequence ID" value="NZ_JXZB01000004.1"/>
</dbReference>
<evidence type="ECO:0000256" key="5">
    <source>
        <dbReference type="ARBA" id="ARBA00022692"/>
    </source>
</evidence>
<keyword evidence="3" id="KW-0328">Glycosyltransferase</keyword>
<organism evidence="10 11">
    <name type="scientific">Kitasatospora griseola</name>
    <name type="common">Streptomyces griseolosporeus</name>
    <dbReference type="NCBI Taxonomy" id="2064"/>
    <lineage>
        <taxon>Bacteria</taxon>
        <taxon>Bacillati</taxon>
        <taxon>Actinomycetota</taxon>
        <taxon>Actinomycetes</taxon>
        <taxon>Kitasatosporales</taxon>
        <taxon>Streptomycetaceae</taxon>
        <taxon>Kitasatospora</taxon>
    </lineage>
</organism>
<reference evidence="10 11" key="1">
    <citation type="submission" date="2015-02" db="EMBL/GenBank/DDBJ databases">
        <title>Draft genome sequence of Kitasatospora griseola MF730-N6, a bafilomycin, terpentecin and satosporin producer.</title>
        <authorList>
            <person name="Arens J.C."/>
            <person name="Haltli B."/>
            <person name="Kerr R.G."/>
        </authorList>
    </citation>
    <scope>NUCLEOTIDE SEQUENCE [LARGE SCALE GENOMIC DNA]</scope>
    <source>
        <strain evidence="10 11">MF730-N6</strain>
    </source>
</reference>
<name>A0A0D0N336_KITGR</name>
<feature type="transmembrane region" description="Helical" evidence="9">
    <location>
        <begin position="320"/>
        <end position="338"/>
    </location>
</feature>
<evidence type="ECO:0000256" key="2">
    <source>
        <dbReference type="ARBA" id="ARBA00022475"/>
    </source>
</evidence>
<dbReference type="PANTHER" id="PTHR33908">
    <property type="entry name" value="MANNOSYLTRANSFERASE YKCB-RELATED"/>
    <property type="match status" value="1"/>
</dbReference>
<feature type="transmembrane region" description="Helical" evidence="9">
    <location>
        <begin position="46"/>
        <end position="65"/>
    </location>
</feature>
<comment type="subcellular location">
    <subcellularLocation>
        <location evidence="1">Cell membrane</location>
        <topology evidence="1">Multi-pass membrane protein</topology>
    </subcellularLocation>
</comment>
<evidence type="ECO:0000256" key="7">
    <source>
        <dbReference type="ARBA" id="ARBA00023136"/>
    </source>
</evidence>
<dbReference type="InterPro" id="IPR050297">
    <property type="entry name" value="LipidA_mod_glycosyltrf_83"/>
</dbReference>
<comment type="caution">
    <text evidence="10">The sequence shown here is derived from an EMBL/GenBank/DDBJ whole genome shotgun (WGS) entry which is preliminary data.</text>
</comment>